<evidence type="ECO:0000256" key="1">
    <source>
        <dbReference type="SAM" id="MobiDB-lite"/>
    </source>
</evidence>
<gene>
    <name evidence="2" type="ORF">AVDCRST_MAG38-2041</name>
</gene>
<feature type="region of interest" description="Disordered" evidence="1">
    <location>
        <begin position="31"/>
        <end position="117"/>
    </location>
</feature>
<feature type="non-terminal residue" evidence="2">
    <location>
        <position position="1"/>
    </location>
</feature>
<feature type="compositionally biased region" description="Low complexity" evidence="1">
    <location>
        <begin position="51"/>
        <end position="67"/>
    </location>
</feature>
<feature type="compositionally biased region" description="Polar residues" evidence="1">
    <location>
        <begin position="81"/>
        <end position="96"/>
    </location>
</feature>
<dbReference type="EMBL" id="CADCVJ010000172">
    <property type="protein sequence ID" value="CAA9481314.1"/>
    <property type="molecule type" value="Genomic_DNA"/>
</dbReference>
<organism evidence="2">
    <name type="scientific">uncultured Solirubrobacteraceae bacterium</name>
    <dbReference type="NCBI Taxonomy" id="1162706"/>
    <lineage>
        <taxon>Bacteria</taxon>
        <taxon>Bacillati</taxon>
        <taxon>Actinomycetota</taxon>
        <taxon>Thermoleophilia</taxon>
        <taxon>Solirubrobacterales</taxon>
        <taxon>Solirubrobacteraceae</taxon>
        <taxon>environmental samples</taxon>
    </lineage>
</organism>
<name>A0A6J4S2K1_9ACTN</name>
<sequence length="117" mass="11320">DIESLARRQPNAVIFGGLTLGFIASRLLKASSTKRYQSSTTGTGTYGATGYGRQAGLPRTGTAAGSGAAAGAGVGALSGSPTSGLTAEGDTTSAPTSRMGLGNVGGEGEGFIPPRGA</sequence>
<protein>
    <submittedName>
        <fullName evidence="2">Uncharacterized protein</fullName>
    </submittedName>
</protein>
<accession>A0A6J4S2K1</accession>
<reference evidence="2" key="1">
    <citation type="submission" date="2020-02" db="EMBL/GenBank/DDBJ databases">
        <authorList>
            <person name="Meier V. D."/>
        </authorList>
    </citation>
    <scope>NUCLEOTIDE SEQUENCE</scope>
    <source>
        <strain evidence="2">AVDCRST_MAG38</strain>
    </source>
</reference>
<dbReference type="AlphaFoldDB" id="A0A6J4S2K1"/>
<proteinExistence type="predicted"/>
<evidence type="ECO:0000313" key="2">
    <source>
        <dbReference type="EMBL" id="CAA9481314.1"/>
    </source>
</evidence>